<accession>A0ABU8WGE1</accession>
<evidence type="ECO:0000256" key="5">
    <source>
        <dbReference type="ARBA" id="ARBA00022840"/>
    </source>
</evidence>
<dbReference type="InterPro" id="IPR050306">
    <property type="entry name" value="PfkB_Carbo_kinase"/>
</dbReference>
<dbReference type="InterPro" id="IPR002173">
    <property type="entry name" value="Carboh/pur_kinase_PfkB_CS"/>
</dbReference>
<dbReference type="SUPFAM" id="SSF53613">
    <property type="entry name" value="Ribokinase-like"/>
    <property type="match status" value="1"/>
</dbReference>
<dbReference type="InterPro" id="IPR029056">
    <property type="entry name" value="Ribokinase-like"/>
</dbReference>
<dbReference type="Proteomes" id="UP001385892">
    <property type="component" value="Unassembled WGS sequence"/>
</dbReference>
<evidence type="ECO:0000256" key="2">
    <source>
        <dbReference type="ARBA" id="ARBA00022679"/>
    </source>
</evidence>
<name>A0ABU8WGE1_9BURK</name>
<dbReference type="EMBL" id="JBBKZT010000003">
    <property type="protein sequence ID" value="MEJ8846581.1"/>
    <property type="molecule type" value="Genomic_DNA"/>
</dbReference>
<evidence type="ECO:0000256" key="3">
    <source>
        <dbReference type="ARBA" id="ARBA00022741"/>
    </source>
</evidence>
<proteinExistence type="inferred from homology"/>
<gene>
    <name evidence="7" type="ORF">WKW82_07975</name>
</gene>
<dbReference type="EC" id="2.7.1.-" evidence="7"/>
<sequence>MRIALAGEALIDFTCSSGLSFEGHEGGALTNSAIAAARLGQATGFITQLSTDMFGERLLQHLQGNGVDTQFVLRSAAPSTLAFVARTPTTNHYAFYTKGTADTLWAPEELPALPDSCRFLHFGGISILTDPAATRITEMVEAQRGKRIVLFDPNVRPSLIPDMDAYRAKQPRWLAASDVLKFSDEDAAYLAPGKSLAEAAAMFLAPHASGGQGPRAVVVTRGGDSAGVYRAGQAVLEVKPPKITVADTIGAGDTFAAGISVALLEQGVEHAAQLDALSDDAWREVLRFAATAAALNCTREGCDPPTRAELQAALLK</sequence>
<keyword evidence="4 7" id="KW-0418">Kinase</keyword>
<dbReference type="Pfam" id="PF00294">
    <property type="entry name" value="PfkB"/>
    <property type="match status" value="1"/>
</dbReference>
<evidence type="ECO:0000259" key="6">
    <source>
        <dbReference type="Pfam" id="PF00294"/>
    </source>
</evidence>
<dbReference type="PANTHER" id="PTHR43085">
    <property type="entry name" value="HEXOKINASE FAMILY MEMBER"/>
    <property type="match status" value="1"/>
</dbReference>
<dbReference type="PANTHER" id="PTHR43085:SF1">
    <property type="entry name" value="PSEUDOURIDINE KINASE-RELATED"/>
    <property type="match status" value="1"/>
</dbReference>
<keyword evidence="3" id="KW-0547">Nucleotide-binding</keyword>
<dbReference type="RefSeq" id="WP_340341728.1">
    <property type="nucleotide sequence ID" value="NZ_JBBKZT010000003.1"/>
</dbReference>
<evidence type="ECO:0000256" key="4">
    <source>
        <dbReference type="ARBA" id="ARBA00022777"/>
    </source>
</evidence>
<keyword evidence="5" id="KW-0067">ATP-binding</keyword>
<dbReference type="CDD" id="cd01167">
    <property type="entry name" value="bac_FRK"/>
    <property type="match status" value="1"/>
</dbReference>
<keyword evidence="2 7" id="KW-0808">Transferase</keyword>
<feature type="domain" description="Carbohydrate kinase PfkB" evidence="6">
    <location>
        <begin position="20"/>
        <end position="305"/>
    </location>
</feature>
<dbReference type="PROSITE" id="PS00584">
    <property type="entry name" value="PFKB_KINASES_2"/>
    <property type="match status" value="1"/>
</dbReference>
<comment type="similarity">
    <text evidence="1">Belongs to the carbohydrate kinase PfkB family.</text>
</comment>
<evidence type="ECO:0000313" key="8">
    <source>
        <dbReference type="Proteomes" id="UP001385892"/>
    </source>
</evidence>
<dbReference type="Gene3D" id="3.40.1190.20">
    <property type="match status" value="1"/>
</dbReference>
<keyword evidence="8" id="KW-1185">Reference proteome</keyword>
<organism evidence="7 8">
    <name type="scientific">Variovorax rhizosphaerae</name>
    <dbReference type="NCBI Taxonomy" id="1836200"/>
    <lineage>
        <taxon>Bacteria</taxon>
        <taxon>Pseudomonadati</taxon>
        <taxon>Pseudomonadota</taxon>
        <taxon>Betaproteobacteria</taxon>
        <taxon>Burkholderiales</taxon>
        <taxon>Comamonadaceae</taxon>
        <taxon>Variovorax</taxon>
    </lineage>
</organism>
<dbReference type="InterPro" id="IPR011611">
    <property type="entry name" value="PfkB_dom"/>
</dbReference>
<dbReference type="GO" id="GO:0016301">
    <property type="term" value="F:kinase activity"/>
    <property type="evidence" value="ECO:0007669"/>
    <property type="project" value="UniProtKB-KW"/>
</dbReference>
<evidence type="ECO:0000256" key="1">
    <source>
        <dbReference type="ARBA" id="ARBA00010688"/>
    </source>
</evidence>
<protein>
    <submittedName>
        <fullName evidence="7">Carbohydrate kinase</fullName>
        <ecNumber evidence="7">2.7.1.-</ecNumber>
    </submittedName>
</protein>
<reference evidence="7 8" key="1">
    <citation type="submission" date="2024-03" db="EMBL/GenBank/DDBJ databases">
        <title>Novel species of the genus Variovorax.</title>
        <authorList>
            <person name="Liu Q."/>
            <person name="Xin Y.-H."/>
        </authorList>
    </citation>
    <scope>NUCLEOTIDE SEQUENCE [LARGE SCALE GENOMIC DNA]</scope>
    <source>
        <strain evidence="7 8">KACC 18900</strain>
    </source>
</reference>
<comment type="caution">
    <text evidence="7">The sequence shown here is derived from an EMBL/GenBank/DDBJ whole genome shotgun (WGS) entry which is preliminary data.</text>
</comment>
<evidence type="ECO:0000313" key="7">
    <source>
        <dbReference type="EMBL" id="MEJ8846581.1"/>
    </source>
</evidence>